<dbReference type="VEuPathDB" id="FungiDB:PV08_01252"/>
<dbReference type="STRING" id="91928.A0A0D2BQA3"/>
<dbReference type="Gene3D" id="3.30.70.100">
    <property type="match status" value="1"/>
</dbReference>
<protein>
    <recommendedName>
        <fullName evidence="4">EthD domain-containing protein</fullName>
    </recommendedName>
</protein>
<dbReference type="InterPro" id="IPR011008">
    <property type="entry name" value="Dimeric_a/b-barrel"/>
</dbReference>
<dbReference type="HOGENOM" id="CLU_115019_1_0_1"/>
<dbReference type="Proteomes" id="UP000053328">
    <property type="component" value="Unassembled WGS sequence"/>
</dbReference>
<evidence type="ECO:0000313" key="2">
    <source>
        <dbReference type="EMBL" id="KIW20675.1"/>
    </source>
</evidence>
<organism evidence="2 3">
    <name type="scientific">Exophiala spinifera</name>
    <dbReference type="NCBI Taxonomy" id="91928"/>
    <lineage>
        <taxon>Eukaryota</taxon>
        <taxon>Fungi</taxon>
        <taxon>Dikarya</taxon>
        <taxon>Ascomycota</taxon>
        <taxon>Pezizomycotina</taxon>
        <taxon>Eurotiomycetes</taxon>
        <taxon>Chaetothyriomycetidae</taxon>
        <taxon>Chaetothyriales</taxon>
        <taxon>Herpotrichiellaceae</taxon>
        <taxon>Exophiala</taxon>
    </lineage>
</organism>
<accession>A0A0D2BQA3</accession>
<dbReference type="PANTHER" id="PTHR40260:SF2">
    <property type="entry name" value="BLR8190 PROTEIN"/>
    <property type="match status" value="1"/>
</dbReference>
<gene>
    <name evidence="2" type="ORF">PV08_01252</name>
</gene>
<dbReference type="NCBIfam" id="TIGR02118">
    <property type="entry name" value="EthD family reductase"/>
    <property type="match status" value="1"/>
</dbReference>
<dbReference type="GeneID" id="27328335"/>
<dbReference type="GO" id="GO:0016491">
    <property type="term" value="F:oxidoreductase activity"/>
    <property type="evidence" value="ECO:0007669"/>
    <property type="project" value="InterPro"/>
</dbReference>
<evidence type="ECO:0000256" key="1">
    <source>
        <dbReference type="ARBA" id="ARBA00005986"/>
    </source>
</evidence>
<dbReference type="InterPro" id="IPR009799">
    <property type="entry name" value="EthD_dom"/>
</dbReference>
<dbReference type="OrthoDB" id="4892971at2759"/>
<dbReference type="PANTHER" id="PTHR40260">
    <property type="entry name" value="BLR8190 PROTEIN"/>
    <property type="match status" value="1"/>
</dbReference>
<comment type="similarity">
    <text evidence="1">Belongs to the tpcK family.</text>
</comment>
<name>A0A0D2BQA3_9EURO</name>
<sequence length="109" mass="11748">MAIGAVVLYPASPDATFDMTYYLTRHKPLCVERWGKYGFKDITVLKVNASAAEGEKPAYSVIATLTWDDDGKGDGIAKALTGEDGEAVMGDIPNFSNKTPLFLMGDVAR</sequence>
<dbReference type="EMBL" id="KN847492">
    <property type="protein sequence ID" value="KIW20675.1"/>
    <property type="molecule type" value="Genomic_DNA"/>
</dbReference>
<keyword evidence="3" id="KW-1185">Reference proteome</keyword>
<evidence type="ECO:0000313" key="3">
    <source>
        <dbReference type="Proteomes" id="UP000053328"/>
    </source>
</evidence>
<proteinExistence type="inferred from homology"/>
<dbReference type="SUPFAM" id="SSF54909">
    <property type="entry name" value="Dimeric alpha+beta barrel"/>
    <property type="match status" value="1"/>
</dbReference>
<evidence type="ECO:0008006" key="4">
    <source>
        <dbReference type="Google" id="ProtNLM"/>
    </source>
</evidence>
<reference evidence="2 3" key="1">
    <citation type="submission" date="2015-01" db="EMBL/GenBank/DDBJ databases">
        <title>The Genome Sequence of Exophiala spinifera CBS89968.</title>
        <authorList>
            <consortium name="The Broad Institute Genomics Platform"/>
            <person name="Cuomo C."/>
            <person name="de Hoog S."/>
            <person name="Gorbushina A."/>
            <person name="Stielow B."/>
            <person name="Teixiera M."/>
            <person name="Abouelleil A."/>
            <person name="Chapman S.B."/>
            <person name="Priest M."/>
            <person name="Young S.K."/>
            <person name="Wortman J."/>
            <person name="Nusbaum C."/>
            <person name="Birren B."/>
        </authorList>
    </citation>
    <scope>NUCLEOTIDE SEQUENCE [LARGE SCALE GENOMIC DNA]</scope>
    <source>
        <strain evidence="2 3">CBS 89968</strain>
    </source>
</reference>
<dbReference type="RefSeq" id="XP_016240891.1">
    <property type="nucleotide sequence ID" value="XM_016375615.1"/>
</dbReference>
<dbReference type="AlphaFoldDB" id="A0A0D2BQA3"/>